<organism evidence="1 2">
    <name type="scientific">Pyropia yezoensis</name>
    <name type="common">Susabi-nori</name>
    <name type="synonym">Porphyra yezoensis</name>
    <dbReference type="NCBI Taxonomy" id="2788"/>
    <lineage>
        <taxon>Eukaryota</taxon>
        <taxon>Rhodophyta</taxon>
        <taxon>Bangiophyceae</taxon>
        <taxon>Bangiales</taxon>
        <taxon>Bangiaceae</taxon>
        <taxon>Pyropia</taxon>
    </lineage>
</organism>
<dbReference type="EMBL" id="CM020618">
    <property type="protein sequence ID" value="KAK1859370.1"/>
    <property type="molecule type" value="Genomic_DNA"/>
</dbReference>
<evidence type="ECO:0000313" key="2">
    <source>
        <dbReference type="Proteomes" id="UP000798662"/>
    </source>
</evidence>
<accession>A0ACC3BNR1</accession>
<protein>
    <submittedName>
        <fullName evidence="1">Uncharacterized protein</fullName>
    </submittedName>
</protein>
<sequence length="651" mass="68445">MRTFRDIVLRRNRKVSSRPPAAAPSPTLTHGSRPVMRRDESAASVALTEDSSTNGGREPLDSPPPPTSARPPRATPAASTEGGGRGGLVGGEDELGAELGFSEDSAANSSAKSTDMMAPTSMVVRVQPDGSARGMNGKVINGQRTPSVPKSISALRNVFGGSRHSSRSMRSGSVDHTASGVERLSIDGDGRPSPASERKQQRSKRPLLSGSGHALETGAGGVSLAASEARSLASMESGNTSSAAAAARKSRASRLSALSSMGINTGEGVMVLTEASQLRVQVGASSKPGSEPVPPGQPGDARETQKENQDSYCVHAPFAGRPDNLLAAVFDGHGAVGRPISHCIRDVLPALLERELDGSAPPTSTAGPSTPPTADHARRVAALIGTFAEAEAVLYDEDRRIDHVFSGTTAVMAWMTGQQDLYCAWAGDSRCILGRRLPPAIPGGKDRFTAIDCTFDHKPGRLDEKRRIKAAGGRVARWRKNIGPERVWLPRDWLPGLAMTRSVGDTVLSDYGVEPRPDVTYTRLQTNDSFLVLASDGVWEFMPSQEAADALVRESVRRWRRNEVVVDDTTAVIVYIDAAGQASSPSGPASSVDWGSAGSDDDVDMSAPRSTLAKLLGKAAVPAGSRPAQLDGAGKLLPFSPKHEDVNQGQG</sequence>
<reference evidence="1" key="1">
    <citation type="submission" date="2019-11" db="EMBL/GenBank/DDBJ databases">
        <title>Nori genome reveals adaptations in red seaweeds to the harsh intertidal environment.</title>
        <authorList>
            <person name="Wang D."/>
            <person name="Mao Y."/>
        </authorList>
    </citation>
    <scope>NUCLEOTIDE SEQUENCE</scope>
    <source>
        <tissue evidence="1">Gametophyte</tissue>
    </source>
</reference>
<keyword evidence="2" id="KW-1185">Reference proteome</keyword>
<dbReference type="Proteomes" id="UP000798662">
    <property type="component" value="Chromosome 1"/>
</dbReference>
<gene>
    <name evidence="1" type="ORF">I4F81_001966</name>
</gene>
<proteinExistence type="predicted"/>
<name>A0ACC3BNR1_PYRYE</name>
<evidence type="ECO:0000313" key="1">
    <source>
        <dbReference type="EMBL" id="KAK1859370.1"/>
    </source>
</evidence>
<comment type="caution">
    <text evidence="1">The sequence shown here is derived from an EMBL/GenBank/DDBJ whole genome shotgun (WGS) entry which is preliminary data.</text>
</comment>